<accession>A0A382VB85</accession>
<dbReference type="InterPro" id="IPR025965">
    <property type="entry name" value="FlgD/Vpr_Ig-like"/>
</dbReference>
<proteinExistence type="predicted"/>
<protein>
    <recommendedName>
        <fullName evidence="1">FlgD/Vpr Ig-like domain-containing protein</fullName>
    </recommendedName>
</protein>
<dbReference type="Pfam" id="PF13860">
    <property type="entry name" value="FlgD_ig"/>
    <property type="match status" value="1"/>
</dbReference>
<sequence length="110" mass="12075">RYTGNPPTAITEVAAETPDGFELGEAYPNPFNPETTIRFDLPSSADVDLSLYNLAGQQVATLASGLREAGSYNLVWDGRDDAGRDLASGMYFYRLIAGDRVETRKLMLLR</sequence>
<evidence type="ECO:0000313" key="2">
    <source>
        <dbReference type="EMBL" id="SVD43743.1"/>
    </source>
</evidence>
<evidence type="ECO:0000259" key="1">
    <source>
        <dbReference type="Pfam" id="PF13860"/>
    </source>
</evidence>
<feature type="domain" description="FlgD/Vpr Ig-like" evidence="1">
    <location>
        <begin position="35"/>
        <end position="93"/>
    </location>
</feature>
<gene>
    <name evidence="2" type="ORF">METZ01_LOCUS396597</name>
</gene>
<organism evidence="2">
    <name type="scientific">marine metagenome</name>
    <dbReference type="NCBI Taxonomy" id="408172"/>
    <lineage>
        <taxon>unclassified sequences</taxon>
        <taxon>metagenomes</taxon>
        <taxon>ecological metagenomes</taxon>
    </lineage>
</organism>
<name>A0A382VB85_9ZZZZ</name>
<reference evidence="2" key="1">
    <citation type="submission" date="2018-05" db="EMBL/GenBank/DDBJ databases">
        <authorList>
            <person name="Lanie J.A."/>
            <person name="Ng W.-L."/>
            <person name="Kazmierczak K.M."/>
            <person name="Andrzejewski T.M."/>
            <person name="Davidsen T.M."/>
            <person name="Wayne K.J."/>
            <person name="Tettelin H."/>
            <person name="Glass J.I."/>
            <person name="Rusch D."/>
            <person name="Podicherti R."/>
            <person name="Tsui H.-C.T."/>
            <person name="Winkler M.E."/>
        </authorList>
    </citation>
    <scope>NUCLEOTIDE SEQUENCE</scope>
</reference>
<dbReference type="EMBL" id="UINC01150605">
    <property type="protein sequence ID" value="SVD43743.1"/>
    <property type="molecule type" value="Genomic_DNA"/>
</dbReference>
<dbReference type="AlphaFoldDB" id="A0A382VB85"/>
<dbReference type="NCBIfam" id="TIGR04183">
    <property type="entry name" value="Por_Secre_tail"/>
    <property type="match status" value="1"/>
</dbReference>
<dbReference type="InterPro" id="IPR026444">
    <property type="entry name" value="Secre_tail"/>
</dbReference>
<dbReference type="Gene3D" id="2.60.40.4070">
    <property type="match status" value="1"/>
</dbReference>
<feature type="non-terminal residue" evidence="2">
    <location>
        <position position="1"/>
    </location>
</feature>